<dbReference type="Pfam" id="PF20669">
    <property type="entry name" value="Exo70_N"/>
    <property type="match status" value="1"/>
</dbReference>
<dbReference type="OrthoDB" id="1922221at2759"/>
<gene>
    <name evidence="8" type="ORF">APZ42_015147</name>
</gene>
<comment type="similarity">
    <text evidence="1 5">Belongs to the EXO70 family.</text>
</comment>
<dbReference type="AlphaFoldDB" id="A0A0P6G3C2"/>
<dbReference type="EMBL" id="LRGB01000512">
    <property type="protein sequence ID" value="KZS18636.1"/>
    <property type="molecule type" value="Genomic_DNA"/>
</dbReference>
<evidence type="ECO:0000256" key="5">
    <source>
        <dbReference type="RuleBase" id="RU365026"/>
    </source>
</evidence>
<evidence type="ECO:0000256" key="4">
    <source>
        <dbReference type="ARBA" id="ARBA00026169"/>
    </source>
</evidence>
<dbReference type="Proteomes" id="UP000076858">
    <property type="component" value="Unassembled WGS sequence"/>
</dbReference>
<dbReference type="InterPro" id="IPR046364">
    <property type="entry name" value="Exo70_C"/>
</dbReference>
<comment type="function">
    <text evidence="5">Component of the exocyst complex involved in the docking of exocytic vesicles with fusion sites on the plasma membrane.</text>
</comment>
<evidence type="ECO:0000256" key="2">
    <source>
        <dbReference type="ARBA" id="ARBA00022448"/>
    </source>
</evidence>
<dbReference type="PANTHER" id="PTHR12542">
    <property type="entry name" value="EXOCYST COMPLEX PROTEIN EXO70"/>
    <property type="match status" value="1"/>
</dbReference>
<dbReference type="Gene3D" id="1.20.1280.170">
    <property type="entry name" value="Exocyst complex component Exo70"/>
    <property type="match status" value="2"/>
</dbReference>
<dbReference type="EMBL" id="GDIQ01039110">
    <property type="protein sequence ID" value="JAN55627.1"/>
    <property type="molecule type" value="Transcribed_RNA"/>
</dbReference>
<keyword evidence="5" id="KW-0653">Protein transport</keyword>
<proteinExistence type="inferred from homology"/>
<keyword evidence="2 5" id="KW-0813">Transport</keyword>
<dbReference type="GO" id="GO:0000145">
    <property type="term" value="C:exocyst"/>
    <property type="evidence" value="ECO:0007669"/>
    <property type="project" value="InterPro"/>
</dbReference>
<organism evidence="7">
    <name type="scientific">Daphnia magna</name>
    <dbReference type="NCBI Taxonomy" id="35525"/>
    <lineage>
        <taxon>Eukaryota</taxon>
        <taxon>Metazoa</taxon>
        <taxon>Ecdysozoa</taxon>
        <taxon>Arthropoda</taxon>
        <taxon>Crustacea</taxon>
        <taxon>Branchiopoda</taxon>
        <taxon>Diplostraca</taxon>
        <taxon>Cladocera</taxon>
        <taxon>Anomopoda</taxon>
        <taxon>Daphniidae</taxon>
        <taxon>Daphnia</taxon>
    </lineage>
</organism>
<evidence type="ECO:0000313" key="8">
    <source>
        <dbReference type="EMBL" id="KZS18636.1"/>
    </source>
</evidence>
<keyword evidence="9" id="KW-1185">Reference proteome</keyword>
<dbReference type="Pfam" id="PF03081">
    <property type="entry name" value="Exo70_C"/>
    <property type="match status" value="1"/>
</dbReference>
<dbReference type="InterPro" id="IPR004140">
    <property type="entry name" value="Exo70"/>
</dbReference>
<evidence type="ECO:0000313" key="9">
    <source>
        <dbReference type="Proteomes" id="UP000076858"/>
    </source>
</evidence>
<dbReference type="InterPro" id="IPR016159">
    <property type="entry name" value="Cullin_repeat-like_dom_sf"/>
</dbReference>
<dbReference type="PANTHER" id="PTHR12542:SF41">
    <property type="entry name" value="EXOCYST COMPLEX COMPONENT 7"/>
    <property type="match status" value="1"/>
</dbReference>
<dbReference type="GO" id="GO:0015031">
    <property type="term" value="P:protein transport"/>
    <property type="evidence" value="ECO:0007669"/>
    <property type="project" value="UniProtKB-KW"/>
</dbReference>
<protein>
    <recommendedName>
        <fullName evidence="4 5">Exocyst complex component 7</fullName>
    </recommendedName>
    <alternativeName>
        <fullName evidence="5">Exocyst complex component Exo70</fullName>
    </alternativeName>
</protein>
<dbReference type="GO" id="GO:0006887">
    <property type="term" value="P:exocytosis"/>
    <property type="evidence" value="ECO:0007669"/>
    <property type="project" value="UniProtKB-KW"/>
</dbReference>
<dbReference type="GO" id="GO:0005546">
    <property type="term" value="F:phosphatidylinositol-4,5-bisphosphate binding"/>
    <property type="evidence" value="ECO:0007669"/>
    <property type="project" value="InterPro"/>
</dbReference>
<evidence type="ECO:0000256" key="1">
    <source>
        <dbReference type="ARBA" id="ARBA00006756"/>
    </source>
</evidence>
<name>A0A0P6G3C2_9CRUS</name>
<evidence type="ECO:0000256" key="3">
    <source>
        <dbReference type="ARBA" id="ARBA00022483"/>
    </source>
</evidence>
<sequence>MTDFNHKHEKVLSGLGFLQDAASRSSQLTSGMVNILTSFEERLARLEKTILPVYHETKNLQQKQENIDKTLASLDHVIGYYSVSKEVEPVIKESPSSQGLDVFLHSLGRLQEAMHFFEKNNPQSVELENVMSLFETGKDNIISEFKEHLAKHSHIVPPITVLEALATDEEEINVNHFSADIKDNLMRIADWLITHNEDDFMNVYARFRANTVQKTLLGLRDHLRSSSVGAVSHQGVSPIAPMSGTSTLLAKSGVKSSYDTPSRKTSKKLQQMLERKANQMLLKASQTLESSTGLALGSRRSAADIIKEDAVEEQEIESFFTEFTALLRLLQSELRLMLGIIPLPHQKAVLSIILRDALEMICHDAESLSARARRSVARLEFGPVLLLFPALRHLVCLKGDCDKLLEGCDSSVRTRFYAMVNNLHTTCGKALEDFAESVRSESAAPLPRDGTVYEMTSNVVLFLGQLTDLSDTVGPLLAQDQSYSNALVHTQPWPKPQRNRALLGLYIKKVLVQLNLTLVTKSDAYSDSSLRYIFRLNNSHYLLGALQRSGLLDLLKVVEPECESIYREMINEQKRLYSQSWNKVLAPIWNSEDVPASVLLSGRLREKDKALIKEKFSTLNKEFEELSREQRGYSVPDVELRESLKRDNKEYILPKYQAFYDKYSNAQFSKHSEKYIKYSPAQISSVIDTFFDVAA</sequence>
<reference evidence="8 9" key="2">
    <citation type="submission" date="2016-03" db="EMBL/GenBank/DDBJ databases">
        <title>EvidentialGene: Evidence-directed Construction of Genes on Genomes.</title>
        <authorList>
            <person name="Gilbert D.G."/>
            <person name="Choi J.-H."/>
            <person name="Mockaitis K."/>
            <person name="Colbourne J."/>
            <person name="Pfrender M."/>
        </authorList>
    </citation>
    <scope>NUCLEOTIDE SEQUENCE [LARGE SCALE GENOMIC DNA]</scope>
    <source>
        <strain evidence="8 9">Xinb3</strain>
        <tissue evidence="8">Complete organism</tissue>
    </source>
</reference>
<dbReference type="SUPFAM" id="SSF74788">
    <property type="entry name" value="Cullin repeat-like"/>
    <property type="match status" value="1"/>
</dbReference>
<keyword evidence="3 5" id="KW-0268">Exocytosis</keyword>
<evidence type="ECO:0000313" key="7">
    <source>
        <dbReference type="EMBL" id="JAN55627.1"/>
    </source>
</evidence>
<feature type="domain" description="Exocyst complex subunit Exo70 C-terminal" evidence="6">
    <location>
        <begin position="324"/>
        <end position="688"/>
    </location>
</feature>
<evidence type="ECO:0000259" key="6">
    <source>
        <dbReference type="Pfam" id="PF03081"/>
    </source>
</evidence>
<dbReference type="STRING" id="35525.A0A0P6G3C2"/>
<reference evidence="7" key="1">
    <citation type="submission" date="2015-10" db="EMBL/GenBank/DDBJ databases">
        <title>EvidentialGene: Evidence-directed Construction of Complete mRNA Transcriptomes without Genomes.</title>
        <authorList>
            <person name="Gilbert D.G."/>
        </authorList>
    </citation>
    <scope>NUCLEOTIDE SEQUENCE</scope>
</reference>
<accession>A0A0P6G3C2</accession>